<organism evidence="1 2">
    <name type="scientific">Sphingobium soli</name>
    <dbReference type="NCBI Taxonomy" id="1591116"/>
    <lineage>
        <taxon>Bacteria</taxon>
        <taxon>Pseudomonadati</taxon>
        <taxon>Pseudomonadota</taxon>
        <taxon>Alphaproteobacteria</taxon>
        <taxon>Sphingomonadales</taxon>
        <taxon>Sphingomonadaceae</taxon>
        <taxon>Sphingobium</taxon>
    </lineage>
</organism>
<evidence type="ECO:0000313" key="2">
    <source>
        <dbReference type="Proteomes" id="UP001198830"/>
    </source>
</evidence>
<sequence length="72" mass="8341">MTIARFEDHPAADVWTPLFQAWQIPWQMTLQWWDFYAEALQVSGMHVPYGRAPAMPKDQEPLHVEEAEGLCA</sequence>
<dbReference type="RefSeq" id="WP_228227457.1">
    <property type="nucleotide sequence ID" value="NZ_JAJGNP010000010.1"/>
</dbReference>
<dbReference type="Proteomes" id="UP001198830">
    <property type="component" value="Unassembled WGS sequence"/>
</dbReference>
<protein>
    <submittedName>
        <fullName evidence="1">Uncharacterized protein</fullName>
    </submittedName>
</protein>
<accession>A0ABS8H519</accession>
<name>A0ABS8H519_9SPHN</name>
<comment type="caution">
    <text evidence="1">The sequence shown here is derived from an EMBL/GenBank/DDBJ whole genome shotgun (WGS) entry which is preliminary data.</text>
</comment>
<gene>
    <name evidence="1" type="ORF">LL253_13065</name>
</gene>
<evidence type="ECO:0000313" key="1">
    <source>
        <dbReference type="EMBL" id="MCC4233617.1"/>
    </source>
</evidence>
<keyword evidence="2" id="KW-1185">Reference proteome</keyword>
<reference evidence="1 2" key="1">
    <citation type="submission" date="2021-10" db="EMBL/GenBank/DDBJ databases">
        <title>The diversity and Nitrogen Metabolism of Culturable Nitrate-Utilizing Bacteria Within the Oxygen Minimum Zone of the Changjiang (Yangtze River)Estuary.</title>
        <authorList>
            <person name="Zhang D."/>
            <person name="Zheng J."/>
            <person name="Liu S."/>
            <person name="He W."/>
        </authorList>
    </citation>
    <scope>NUCLEOTIDE SEQUENCE [LARGE SCALE GENOMIC DNA]</scope>
    <source>
        <strain evidence="1 2">FXH275-2</strain>
    </source>
</reference>
<proteinExistence type="predicted"/>
<dbReference type="EMBL" id="JAJGNP010000010">
    <property type="protein sequence ID" value="MCC4233617.1"/>
    <property type="molecule type" value="Genomic_DNA"/>
</dbReference>